<dbReference type="EMBL" id="BOON01000039">
    <property type="protein sequence ID" value="GII24604.1"/>
    <property type="molecule type" value="Genomic_DNA"/>
</dbReference>
<dbReference type="Gene3D" id="3.30.70.100">
    <property type="match status" value="1"/>
</dbReference>
<organism evidence="2 3">
    <name type="scientific">Planosporangium mesophilum</name>
    <dbReference type="NCBI Taxonomy" id="689768"/>
    <lineage>
        <taxon>Bacteria</taxon>
        <taxon>Bacillati</taxon>
        <taxon>Actinomycetota</taxon>
        <taxon>Actinomycetes</taxon>
        <taxon>Micromonosporales</taxon>
        <taxon>Micromonosporaceae</taxon>
        <taxon>Planosporangium</taxon>
    </lineage>
</organism>
<accession>A0A8J3X2N6</accession>
<evidence type="ECO:0000313" key="2">
    <source>
        <dbReference type="EMBL" id="GII24604.1"/>
    </source>
</evidence>
<dbReference type="Pfam" id="PF03992">
    <property type="entry name" value="ABM"/>
    <property type="match status" value="1"/>
</dbReference>
<dbReference type="Proteomes" id="UP000599074">
    <property type="component" value="Unassembled WGS sequence"/>
</dbReference>
<comment type="caution">
    <text evidence="2">The sequence shown here is derived from an EMBL/GenBank/DDBJ whole genome shotgun (WGS) entry which is preliminary data.</text>
</comment>
<protein>
    <recommendedName>
        <fullName evidence="1">ABM domain-containing protein</fullName>
    </recommendedName>
</protein>
<dbReference type="InterPro" id="IPR007138">
    <property type="entry name" value="ABM_dom"/>
</dbReference>
<dbReference type="InterPro" id="IPR011008">
    <property type="entry name" value="Dimeric_a/b-barrel"/>
</dbReference>
<dbReference type="AlphaFoldDB" id="A0A8J3X2N6"/>
<reference evidence="2" key="1">
    <citation type="submission" date="2021-01" db="EMBL/GenBank/DDBJ databases">
        <title>Whole genome shotgun sequence of Planosporangium mesophilum NBRC 109066.</title>
        <authorList>
            <person name="Komaki H."/>
            <person name="Tamura T."/>
        </authorList>
    </citation>
    <scope>NUCLEOTIDE SEQUENCE</scope>
    <source>
        <strain evidence="2">NBRC 109066</strain>
    </source>
</reference>
<sequence length="115" mass="12345">MLVVTRFVVSDPDPFVERAHTALAALAARPGYLSGELARAIDEPDTWCLVTRWESVGAYRRALSSYEVKLHATPLLAEALDEPSAYEVLAAAEPAGQVVVVGSDRADGPALRSRP</sequence>
<dbReference type="RefSeq" id="WP_203935765.1">
    <property type="nucleotide sequence ID" value="NZ_BOON01000039.1"/>
</dbReference>
<feature type="domain" description="ABM" evidence="1">
    <location>
        <begin position="15"/>
        <end position="69"/>
    </location>
</feature>
<evidence type="ECO:0000313" key="3">
    <source>
        <dbReference type="Proteomes" id="UP000599074"/>
    </source>
</evidence>
<evidence type="ECO:0000259" key="1">
    <source>
        <dbReference type="Pfam" id="PF03992"/>
    </source>
</evidence>
<keyword evidence="3" id="KW-1185">Reference proteome</keyword>
<dbReference type="SUPFAM" id="SSF54909">
    <property type="entry name" value="Dimeric alpha+beta barrel"/>
    <property type="match status" value="1"/>
</dbReference>
<proteinExistence type="predicted"/>
<name>A0A8J3X2N6_9ACTN</name>
<gene>
    <name evidence="2" type="ORF">Pme01_42010</name>
</gene>